<feature type="transmembrane region" description="Helical" evidence="1">
    <location>
        <begin position="244"/>
        <end position="262"/>
    </location>
</feature>
<dbReference type="InterPro" id="IPR003734">
    <property type="entry name" value="DUF155"/>
</dbReference>
<keyword evidence="1" id="KW-0812">Transmembrane</keyword>
<dbReference type="EMBL" id="CP054719">
    <property type="protein sequence ID" value="QOL19452.1"/>
    <property type="molecule type" value="Genomic_DNA"/>
</dbReference>
<dbReference type="AlphaFoldDB" id="A0A7L9RSC1"/>
<evidence type="ECO:0000259" key="2">
    <source>
        <dbReference type="Pfam" id="PF02582"/>
    </source>
</evidence>
<protein>
    <submittedName>
        <fullName evidence="3">Putative ACR, YagE family</fullName>
    </submittedName>
</protein>
<evidence type="ECO:0000256" key="1">
    <source>
        <dbReference type="SAM" id="Phobius"/>
    </source>
</evidence>
<evidence type="ECO:0000313" key="3">
    <source>
        <dbReference type="EMBL" id="QOL19452.1"/>
    </source>
</evidence>
<accession>A0A7L9RSC1</accession>
<keyword evidence="4" id="KW-1185">Reference proteome</keyword>
<name>A0A7L9RSC1_9PROT</name>
<organism evidence="3 4">
    <name type="scientific">Candidatus Bodocaedibacter vickermanii</name>
    <dbReference type="NCBI Taxonomy" id="2741701"/>
    <lineage>
        <taxon>Bacteria</taxon>
        <taxon>Pseudomonadati</taxon>
        <taxon>Pseudomonadota</taxon>
        <taxon>Alphaproteobacteria</taxon>
        <taxon>Holosporales</taxon>
        <taxon>Candidatus Paracaedibacteraceae</taxon>
        <taxon>Candidatus Bodocaedibacter</taxon>
    </lineage>
</organism>
<proteinExistence type="predicted"/>
<dbReference type="PANTHER" id="PTHR16255:SF1">
    <property type="entry name" value="REQUIRED FOR MEIOTIC NUCLEAR DIVISION PROTEIN 1 HOMOLOG"/>
    <property type="match status" value="1"/>
</dbReference>
<reference evidence="3 4" key="1">
    <citation type="submission" date="2020-06" db="EMBL/GenBank/DDBJ databases">
        <title>The endosymbiont of the kinetoplastid Bodo saltans is a Paracaedibacter-like alpha-proteobacterium possessing a putative toxin-antitoxin system.</title>
        <authorList>
            <person name="Midha S."/>
            <person name="Rigden D.J."/>
            <person name="Siozios S."/>
            <person name="Hurst G.D.D."/>
            <person name="Jackson A.P."/>
        </authorList>
    </citation>
    <scope>NUCLEOTIDE SEQUENCE [LARGE SCALE GENOMIC DNA]</scope>
    <source>
        <strain evidence="3">Lake Konstanz</strain>
    </source>
</reference>
<feature type="domain" description="DUF155" evidence="2">
    <location>
        <begin position="50"/>
        <end position="220"/>
    </location>
</feature>
<dbReference type="InterPro" id="IPR051624">
    <property type="entry name" value="RMD1/Sad1-interacting"/>
</dbReference>
<keyword evidence="1" id="KW-1133">Transmembrane helix</keyword>
<sequence length="268" mass="30891">MQKEIDMKCLTYSTASGYRLASVYTFLHKKEKNVQRFSDVVFYQSDTQFVYIFAFGAVVFWGQDSNQSLSFIKSIEQFADEPTTQFEIDEFFYEVGTKTVIDEIGNTIILENDTDAFYKLSLSYALGQSIKLASHEKDLKSTIDKMAFIPRTLAKTGKTSLKRNEIAKKMGELYLQKSSINSNLNVMHTPRVIWDHSEIEPHYHMAADFLDLHSRVESLNMGLTMIQDLLEILEDQLNHKHSSMLEWIIIVLIFVEVVLFIAKDLLKA</sequence>
<gene>
    <name evidence="3" type="ORF">CPBP_00208</name>
</gene>
<evidence type="ECO:0000313" key="4">
    <source>
        <dbReference type="Proteomes" id="UP000594001"/>
    </source>
</evidence>
<dbReference type="Proteomes" id="UP000594001">
    <property type="component" value="Chromosome"/>
</dbReference>
<dbReference type="Pfam" id="PF02582">
    <property type="entry name" value="DUF155"/>
    <property type="match status" value="1"/>
</dbReference>
<keyword evidence="1" id="KW-0472">Membrane</keyword>
<dbReference type="PANTHER" id="PTHR16255">
    <property type="entry name" value="REQUIRED FOR MEIOTIC NUCLEAR DIVISION PROTEIN 1 HOMOLOG"/>
    <property type="match status" value="1"/>
</dbReference>
<dbReference type="KEGG" id="pbal:CPBP_00208"/>